<feature type="domain" description="DHFR" evidence="9">
    <location>
        <begin position="1"/>
        <end position="162"/>
    </location>
</feature>
<comment type="pathway">
    <text evidence="1 7">Cofactor biosynthesis; tetrahydrofolate biosynthesis; 5,6,7,8-tetrahydrofolate from 7,8-dihydrofolate: step 1/1.</text>
</comment>
<dbReference type="UniPathway" id="UPA00077">
    <property type="reaction ID" value="UER00158"/>
</dbReference>
<dbReference type="RefSeq" id="WP_070430795.1">
    <property type="nucleotide sequence ID" value="NZ_VYWO01000001.1"/>
</dbReference>
<evidence type="ECO:0000256" key="2">
    <source>
        <dbReference type="ARBA" id="ARBA00009539"/>
    </source>
</evidence>
<dbReference type="GO" id="GO:0050661">
    <property type="term" value="F:NADP binding"/>
    <property type="evidence" value="ECO:0007669"/>
    <property type="project" value="InterPro"/>
</dbReference>
<evidence type="ECO:0000313" key="10">
    <source>
        <dbReference type="EMBL" id="KAA9301884.1"/>
    </source>
</evidence>
<protein>
    <recommendedName>
        <fullName evidence="3 7">Dihydrofolate reductase</fullName>
        <ecNumber evidence="3 7">1.5.1.3</ecNumber>
    </recommendedName>
</protein>
<dbReference type="PIRSF" id="PIRSF000194">
    <property type="entry name" value="DHFR"/>
    <property type="match status" value="1"/>
</dbReference>
<evidence type="ECO:0000256" key="4">
    <source>
        <dbReference type="ARBA" id="ARBA00022563"/>
    </source>
</evidence>
<dbReference type="GO" id="GO:0005829">
    <property type="term" value="C:cytosol"/>
    <property type="evidence" value="ECO:0007669"/>
    <property type="project" value="TreeGrafter"/>
</dbReference>
<sequence length="164" mass="18958">MLIAVWAQARHGVIGKDQKMPWHLPNDFQFFRSQTMYHKIVLGRKTFEGMGSKPLADRQTYILTRSSSIPINGDKEAVKLVHAVDPILELAQKEDIYIIGGKQIYQTFWPYLDELRVTYIDHDVEGDTVMAPDLSDFHSYAEIKGAVDDKNPYPHRFVCYRREG</sequence>
<dbReference type="CDD" id="cd00209">
    <property type="entry name" value="DHFR"/>
    <property type="match status" value="1"/>
</dbReference>
<dbReference type="PRINTS" id="PR00070">
    <property type="entry name" value="DHFR"/>
</dbReference>
<dbReference type="PROSITE" id="PS51330">
    <property type="entry name" value="DHFR_2"/>
    <property type="match status" value="1"/>
</dbReference>
<evidence type="ECO:0000256" key="6">
    <source>
        <dbReference type="ARBA" id="ARBA00023002"/>
    </source>
</evidence>
<keyword evidence="4 7" id="KW-0554">One-carbon metabolism</keyword>
<dbReference type="PANTHER" id="PTHR48069:SF3">
    <property type="entry name" value="DIHYDROFOLATE REDUCTASE"/>
    <property type="match status" value="1"/>
</dbReference>
<dbReference type="Gene3D" id="3.40.430.10">
    <property type="entry name" value="Dihydrofolate Reductase, subunit A"/>
    <property type="match status" value="1"/>
</dbReference>
<reference evidence="10 11" key="1">
    <citation type="submission" date="2019-09" db="EMBL/GenBank/DDBJ databases">
        <title>Draft genome sequence assemblies of isolates from the urinary tract.</title>
        <authorList>
            <person name="Mores C.R."/>
            <person name="Putonti C."/>
            <person name="Wolfe A.J."/>
        </authorList>
    </citation>
    <scope>NUCLEOTIDE SEQUENCE [LARGE SCALE GENOMIC DNA]</scope>
    <source>
        <strain evidence="10 11">UMB623</strain>
    </source>
</reference>
<dbReference type="OrthoDB" id="9804315at2"/>
<dbReference type="EC" id="1.5.1.3" evidence="3 7"/>
<accession>A0A5N1GNA7</accession>
<dbReference type="Proteomes" id="UP000327148">
    <property type="component" value="Unassembled WGS sequence"/>
</dbReference>
<evidence type="ECO:0000256" key="3">
    <source>
        <dbReference type="ARBA" id="ARBA00012856"/>
    </source>
</evidence>
<dbReference type="InterPro" id="IPR017925">
    <property type="entry name" value="DHFR_CS"/>
</dbReference>
<dbReference type="AlphaFoldDB" id="A0A5N1GNA7"/>
<comment type="catalytic activity">
    <reaction evidence="7">
        <text>(6S)-5,6,7,8-tetrahydrofolate + NADP(+) = 7,8-dihydrofolate + NADPH + H(+)</text>
        <dbReference type="Rhea" id="RHEA:15009"/>
        <dbReference type="ChEBI" id="CHEBI:15378"/>
        <dbReference type="ChEBI" id="CHEBI:57451"/>
        <dbReference type="ChEBI" id="CHEBI:57453"/>
        <dbReference type="ChEBI" id="CHEBI:57783"/>
        <dbReference type="ChEBI" id="CHEBI:58349"/>
        <dbReference type="EC" id="1.5.1.3"/>
    </reaction>
</comment>
<dbReference type="EMBL" id="VYWO01000001">
    <property type="protein sequence ID" value="KAA9301884.1"/>
    <property type="molecule type" value="Genomic_DNA"/>
</dbReference>
<gene>
    <name evidence="10" type="ORF">F6I03_01375</name>
</gene>
<evidence type="ECO:0000256" key="7">
    <source>
        <dbReference type="PIRNR" id="PIRNR000194"/>
    </source>
</evidence>
<dbReference type="STRING" id="119206.AWM72_08555"/>
<comment type="function">
    <text evidence="7">Key enzyme in folate metabolism. Catalyzes an essential reaction for de novo glycine and purine synthesis, and for DNA precursor synthesis.</text>
</comment>
<dbReference type="GO" id="GO:0006730">
    <property type="term" value="P:one-carbon metabolic process"/>
    <property type="evidence" value="ECO:0007669"/>
    <property type="project" value="UniProtKB-KW"/>
</dbReference>
<dbReference type="PROSITE" id="PS00075">
    <property type="entry name" value="DHFR_1"/>
    <property type="match status" value="1"/>
</dbReference>
<organism evidence="10 11">
    <name type="scientific">Aerococcus sanguinicola</name>
    <dbReference type="NCBI Taxonomy" id="119206"/>
    <lineage>
        <taxon>Bacteria</taxon>
        <taxon>Bacillati</taxon>
        <taxon>Bacillota</taxon>
        <taxon>Bacilli</taxon>
        <taxon>Lactobacillales</taxon>
        <taxon>Aerococcaceae</taxon>
        <taxon>Aerococcus</taxon>
    </lineage>
</organism>
<dbReference type="SUPFAM" id="SSF53597">
    <property type="entry name" value="Dihydrofolate reductase-like"/>
    <property type="match status" value="1"/>
</dbReference>
<dbReference type="PANTHER" id="PTHR48069">
    <property type="entry name" value="DIHYDROFOLATE REDUCTASE"/>
    <property type="match status" value="1"/>
</dbReference>
<keyword evidence="5 7" id="KW-0521">NADP</keyword>
<evidence type="ECO:0000256" key="8">
    <source>
        <dbReference type="RuleBase" id="RU004474"/>
    </source>
</evidence>
<name>A0A5N1GNA7_9LACT</name>
<evidence type="ECO:0000256" key="5">
    <source>
        <dbReference type="ARBA" id="ARBA00022857"/>
    </source>
</evidence>
<evidence type="ECO:0000313" key="11">
    <source>
        <dbReference type="Proteomes" id="UP000327148"/>
    </source>
</evidence>
<comment type="similarity">
    <text evidence="2 7 8">Belongs to the dihydrofolate reductase family.</text>
</comment>
<dbReference type="Pfam" id="PF00186">
    <property type="entry name" value="DHFR_1"/>
    <property type="match status" value="1"/>
</dbReference>
<proteinExistence type="inferred from homology"/>
<dbReference type="GO" id="GO:0046654">
    <property type="term" value="P:tetrahydrofolate biosynthetic process"/>
    <property type="evidence" value="ECO:0007669"/>
    <property type="project" value="UniProtKB-UniPathway"/>
</dbReference>
<comment type="caution">
    <text evidence="10">The sequence shown here is derived from an EMBL/GenBank/DDBJ whole genome shotgun (WGS) entry which is preliminary data.</text>
</comment>
<dbReference type="InterPro" id="IPR012259">
    <property type="entry name" value="DHFR"/>
</dbReference>
<dbReference type="InterPro" id="IPR001796">
    <property type="entry name" value="DHFR_dom"/>
</dbReference>
<evidence type="ECO:0000259" key="9">
    <source>
        <dbReference type="PROSITE" id="PS51330"/>
    </source>
</evidence>
<keyword evidence="6 7" id="KW-0560">Oxidoreductase</keyword>
<dbReference type="GO" id="GO:0046655">
    <property type="term" value="P:folic acid metabolic process"/>
    <property type="evidence" value="ECO:0007669"/>
    <property type="project" value="TreeGrafter"/>
</dbReference>
<dbReference type="GO" id="GO:0046452">
    <property type="term" value="P:dihydrofolate metabolic process"/>
    <property type="evidence" value="ECO:0007669"/>
    <property type="project" value="TreeGrafter"/>
</dbReference>
<evidence type="ECO:0000256" key="1">
    <source>
        <dbReference type="ARBA" id="ARBA00004903"/>
    </source>
</evidence>
<dbReference type="InterPro" id="IPR024072">
    <property type="entry name" value="DHFR-like_dom_sf"/>
</dbReference>
<dbReference type="GO" id="GO:0004146">
    <property type="term" value="F:dihydrofolate reductase activity"/>
    <property type="evidence" value="ECO:0007669"/>
    <property type="project" value="UniProtKB-EC"/>
</dbReference>